<accession>A0A139PRK2</accession>
<dbReference type="EMBL" id="LQZP01000064">
    <property type="protein sequence ID" value="KXT92894.1"/>
    <property type="molecule type" value="Genomic_DNA"/>
</dbReference>
<protein>
    <submittedName>
        <fullName evidence="1">Uncharacterized protein</fullName>
    </submittedName>
</protein>
<comment type="caution">
    <text evidence="1">The sequence shown here is derived from an EMBL/GenBank/DDBJ whole genome shotgun (WGS) entry which is preliminary data.</text>
</comment>
<reference evidence="1 2" key="1">
    <citation type="submission" date="2016-01" db="EMBL/GenBank/DDBJ databases">
        <title>Highly variable Streptococcus oralis are common among viridans streptococci isolated from primates.</title>
        <authorList>
            <person name="Denapaite D."/>
            <person name="Rieger M."/>
            <person name="Koendgen S."/>
            <person name="Brueckner R."/>
            <person name="Ochigava I."/>
            <person name="Kappeler P."/>
            <person name="Maetz-Rensing K."/>
            <person name="Leendertz F."/>
            <person name="Hakenbeck R."/>
        </authorList>
    </citation>
    <scope>NUCLEOTIDE SEQUENCE [LARGE SCALE GENOMIC DNA]</scope>
    <source>
        <strain evidence="1 2">DD21</strain>
    </source>
</reference>
<organism evidence="1 2">
    <name type="scientific">Streptococcus oralis</name>
    <dbReference type="NCBI Taxonomy" id="1303"/>
    <lineage>
        <taxon>Bacteria</taxon>
        <taxon>Bacillati</taxon>
        <taxon>Bacillota</taxon>
        <taxon>Bacilli</taxon>
        <taxon>Lactobacillales</taxon>
        <taxon>Streptococcaceae</taxon>
        <taxon>Streptococcus</taxon>
    </lineage>
</organism>
<sequence>MEGAAKIVVRKGDYSDPEAIFQDMRHWFAPVGQDKLDVVGIDPKTKEETPLNSYQEYQEWYEKHVK</sequence>
<gene>
    <name evidence="1" type="ORF">SORDD21_00245</name>
</gene>
<dbReference type="PATRIC" id="fig|1303.81.peg.302"/>
<name>A0A139PRK2_STROR</name>
<evidence type="ECO:0000313" key="2">
    <source>
        <dbReference type="Proteomes" id="UP000070053"/>
    </source>
</evidence>
<dbReference type="AlphaFoldDB" id="A0A139PRK2"/>
<proteinExistence type="predicted"/>
<dbReference type="Proteomes" id="UP000070053">
    <property type="component" value="Unassembled WGS sequence"/>
</dbReference>
<evidence type="ECO:0000313" key="1">
    <source>
        <dbReference type="EMBL" id="KXT92894.1"/>
    </source>
</evidence>